<feature type="domain" description="Acyl-CoA oxidase/dehydrogenase middle" evidence="8">
    <location>
        <begin position="123"/>
        <end position="218"/>
    </location>
</feature>
<dbReference type="PANTHER" id="PTHR43292">
    <property type="entry name" value="ACYL-COA DEHYDROGENASE"/>
    <property type="match status" value="1"/>
</dbReference>
<dbReference type="RefSeq" id="WP_204005297.1">
    <property type="nucleotide sequence ID" value="NZ_BOOZ01000009.1"/>
</dbReference>
<feature type="domain" description="Acyl-CoA dehydrogenase/oxidase C-terminal" evidence="7">
    <location>
        <begin position="230"/>
        <end position="372"/>
    </location>
</feature>
<dbReference type="InterPro" id="IPR036250">
    <property type="entry name" value="AcylCo_DH-like_C"/>
</dbReference>
<gene>
    <name evidence="10" type="primary">fadE17</name>
    <name evidence="10" type="ORF">Van01_21760</name>
</gene>
<evidence type="ECO:0000256" key="5">
    <source>
        <dbReference type="ARBA" id="ARBA00023002"/>
    </source>
</evidence>
<dbReference type="Proteomes" id="UP000647017">
    <property type="component" value="Unassembled WGS sequence"/>
</dbReference>
<name>A0ABQ4HTL2_9ACTN</name>
<dbReference type="Pfam" id="PF00441">
    <property type="entry name" value="Acyl-CoA_dh_1"/>
    <property type="match status" value="1"/>
</dbReference>
<evidence type="ECO:0000256" key="6">
    <source>
        <dbReference type="RuleBase" id="RU362125"/>
    </source>
</evidence>
<keyword evidence="11" id="KW-1185">Reference proteome</keyword>
<evidence type="ECO:0000259" key="9">
    <source>
        <dbReference type="Pfam" id="PF02771"/>
    </source>
</evidence>
<comment type="cofactor">
    <cofactor evidence="1 6">
        <name>FAD</name>
        <dbReference type="ChEBI" id="CHEBI:57692"/>
    </cofactor>
</comment>
<accession>A0ABQ4HTL2</accession>
<comment type="caution">
    <text evidence="10">The sequence shown here is derived from an EMBL/GenBank/DDBJ whole genome shotgun (WGS) entry which is preliminary data.</text>
</comment>
<dbReference type="InterPro" id="IPR009075">
    <property type="entry name" value="AcylCo_DH/oxidase_C"/>
</dbReference>
<dbReference type="InterPro" id="IPR006091">
    <property type="entry name" value="Acyl-CoA_Oxase/DH_mid-dom"/>
</dbReference>
<evidence type="ECO:0000313" key="10">
    <source>
        <dbReference type="EMBL" id="GIJ08962.1"/>
    </source>
</evidence>
<comment type="similarity">
    <text evidence="2 6">Belongs to the acyl-CoA dehydrogenase family.</text>
</comment>
<sequence>MRLHDDEQEAEFRASLRVWLREHLPPVPEVGARRWTPAELRGWNRTLWTGGYAGMSWPVSYGGCGAPPAVQEIFVAESARAGAPDHANLIGLNMVGPTVIRHGTAVQRDTYLPGILRGDTLFCQGFSEPEAGSDLAAIRTRAVPAPDGGYRITGEKIWSSYADTADACLLLARTDGPPGRHDGLTCFLVDMSTPGVTVQPLRQMSGDADFSRITLTDVAVPESAVVGPAGSGWRVAMTTLAHERGTLAVTLVARLAVQFDRLRRTVVAAGADRDRSVRDQLATLHVEVEALRCTAHRAVATAQGGDPAPEATVLKLRWSEVDQRVCALGFDVATPRSPWRAYWERERLRSRTSTIEGGTSEILRGIVAERVLGLPRSR</sequence>
<dbReference type="SUPFAM" id="SSF47203">
    <property type="entry name" value="Acyl-CoA dehydrogenase C-terminal domain-like"/>
    <property type="match status" value="1"/>
</dbReference>
<dbReference type="InterPro" id="IPR009100">
    <property type="entry name" value="AcylCoA_DH/oxidase_NM_dom_sf"/>
</dbReference>
<keyword evidence="5 6" id="KW-0560">Oxidoreductase</keyword>
<dbReference type="Gene3D" id="1.10.540.10">
    <property type="entry name" value="Acyl-CoA dehydrogenase/oxidase, N-terminal domain"/>
    <property type="match status" value="1"/>
</dbReference>
<dbReference type="SUPFAM" id="SSF56645">
    <property type="entry name" value="Acyl-CoA dehydrogenase NM domain-like"/>
    <property type="match status" value="1"/>
</dbReference>
<protein>
    <submittedName>
        <fullName evidence="10">Acyl-CoA dehydrogenase</fullName>
    </submittedName>
</protein>
<evidence type="ECO:0000256" key="1">
    <source>
        <dbReference type="ARBA" id="ARBA00001974"/>
    </source>
</evidence>
<dbReference type="InterPro" id="IPR052161">
    <property type="entry name" value="Mycobact_Acyl-CoA_DH"/>
</dbReference>
<dbReference type="Gene3D" id="1.20.140.10">
    <property type="entry name" value="Butyryl-CoA Dehydrogenase, subunit A, domain 3"/>
    <property type="match status" value="1"/>
</dbReference>
<evidence type="ECO:0000259" key="7">
    <source>
        <dbReference type="Pfam" id="PF00441"/>
    </source>
</evidence>
<dbReference type="InterPro" id="IPR037069">
    <property type="entry name" value="AcylCoA_DH/ox_N_sf"/>
</dbReference>
<dbReference type="InterPro" id="IPR013786">
    <property type="entry name" value="AcylCoA_DH/ox_N"/>
</dbReference>
<dbReference type="InterPro" id="IPR046373">
    <property type="entry name" value="Acyl-CoA_Oxase/DH_mid-dom_sf"/>
</dbReference>
<evidence type="ECO:0000256" key="2">
    <source>
        <dbReference type="ARBA" id="ARBA00009347"/>
    </source>
</evidence>
<feature type="domain" description="Acyl-CoA dehydrogenase/oxidase N-terminal" evidence="9">
    <location>
        <begin position="7"/>
        <end position="119"/>
    </location>
</feature>
<reference evidence="10 11" key="1">
    <citation type="submission" date="2021-01" db="EMBL/GenBank/DDBJ databases">
        <title>Whole genome shotgun sequence of Verrucosispora andamanensis NBRC 109075.</title>
        <authorList>
            <person name="Komaki H."/>
            <person name="Tamura T."/>
        </authorList>
    </citation>
    <scope>NUCLEOTIDE SEQUENCE [LARGE SCALE GENOMIC DNA]</scope>
    <source>
        <strain evidence="10 11">NBRC 109075</strain>
    </source>
</reference>
<keyword evidence="4 6" id="KW-0274">FAD</keyword>
<evidence type="ECO:0000256" key="3">
    <source>
        <dbReference type="ARBA" id="ARBA00022630"/>
    </source>
</evidence>
<dbReference type="Gene3D" id="2.40.110.10">
    <property type="entry name" value="Butyryl-CoA Dehydrogenase, subunit A, domain 2"/>
    <property type="match status" value="1"/>
</dbReference>
<evidence type="ECO:0000313" key="11">
    <source>
        <dbReference type="Proteomes" id="UP000647017"/>
    </source>
</evidence>
<dbReference type="PANTHER" id="PTHR43292:SF4">
    <property type="entry name" value="ACYL-COA DEHYDROGENASE FADE34"/>
    <property type="match status" value="1"/>
</dbReference>
<keyword evidence="3 6" id="KW-0285">Flavoprotein</keyword>
<evidence type="ECO:0000259" key="8">
    <source>
        <dbReference type="Pfam" id="PF02770"/>
    </source>
</evidence>
<dbReference type="Pfam" id="PF02771">
    <property type="entry name" value="Acyl-CoA_dh_N"/>
    <property type="match status" value="1"/>
</dbReference>
<evidence type="ECO:0000256" key="4">
    <source>
        <dbReference type="ARBA" id="ARBA00022827"/>
    </source>
</evidence>
<organism evidence="10 11">
    <name type="scientific">Micromonospora andamanensis</name>
    <dbReference type="NCBI Taxonomy" id="1287068"/>
    <lineage>
        <taxon>Bacteria</taxon>
        <taxon>Bacillati</taxon>
        <taxon>Actinomycetota</taxon>
        <taxon>Actinomycetes</taxon>
        <taxon>Micromonosporales</taxon>
        <taxon>Micromonosporaceae</taxon>
        <taxon>Micromonospora</taxon>
    </lineage>
</organism>
<dbReference type="EMBL" id="BOOZ01000009">
    <property type="protein sequence ID" value="GIJ08962.1"/>
    <property type="molecule type" value="Genomic_DNA"/>
</dbReference>
<dbReference type="Pfam" id="PF02770">
    <property type="entry name" value="Acyl-CoA_dh_M"/>
    <property type="match status" value="1"/>
</dbReference>
<proteinExistence type="inferred from homology"/>